<name>A0A8X6IUM1_NEPPI</name>
<proteinExistence type="predicted"/>
<feature type="region of interest" description="Disordered" evidence="1">
    <location>
        <begin position="1"/>
        <end position="24"/>
    </location>
</feature>
<evidence type="ECO:0000313" key="2">
    <source>
        <dbReference type="EMBL" id="GFS48606.1"/>
    </source>
</evidence>
<dbReference type="EMBL" id="BMAW01091223">
    <property type="protein sequence ID" value="GFS48606.1"/>
    <property type="molecule type" value="Genomic_DNA"/>
</dbReference>
<organism evidence="3 4">
    <name type="scientific">Nephila pilipes</name>
    <name type="common">Giant wood spider</name>
    <name type="synonym">Nephila maculata</name>
    <dbReference type="NCBI Taxonomy" id="299642"/>
    <lineage>
        <taxon>Eukaryota</taxon>
        <taxon>Metazoa</taxon>
        <taxon>Ecdysozoa</taxon>
        <taxon>Arthropoda</taxon>
        <taxon>Chelicerata</taxon>
        <taxon>Arachnida</taxon>
        <taxon>Araneae</taxon>
        <taxon>Araneomorphae</taxon>
        <taxon>Entelegynae</taxon>
        <taxon>Araneoidea</taxon>
        <taxon>Nephilidae</taxon>
        <taxon>Nephila</taxon>
    </lineage>
</organism>
<keyword evidence="4" id="KW-1185">Reference proteome</keyword>
<feature type="non-terminal residue" evidence="3">
    <location>
        <position position="1"/>
    </location>
</feature>
<accession>A0A8X6IUM1</accession>
<dbReference type="Proteomes" id="UP000887013">
    <property type="component" value="Unassembled WGS sequence"/>
</dbReference>
<dbReference type="EMBL" id="BMAW01093489">
    <property type="protein sequence ID" value="GFS60701.1"/>
    <property type="molecule type" value="Genomic_DNA"/>
</dbReference>
<protein>
    <submittedName>
        <fullName evidence="3">Uncharacterized protein</fullName>
    </submittedName>
</protein>
<comment type="caution">
    <text evidence="3">The sequence shown here is derived from an EMBL/GenBank/DDBJ whole genome shotgun (WGS) entry which is preliminary data.</text>
</comment>
<sequence>MARTKQSQALAGDSGSTASCAIGDSTASEMPSLEMEISIETPNHTPSLDDNIKKCQNVQYHIEEYTETIQKITEIEAIIKKAQLLPFLYGPQDHDLHREELARWMEELKKIEEIRPNITYAQALKPIPVQQRAALEVETTEATSTPRGENIPKNNSQTQQPELTEDFSIFDAIKELKNFFQLFPGLLGA</sequence>
<gene>
    <name evidence="3" type="ORF">NPIL_52881</name>
    <name evidence="2" type="ORF">NPIL_660311</name>
</gene>
<evidence type="ECO:0000313" key="4">
    <source>
        <dbReference type="Proteomes" id="UP000887013"/>
    </source>
</evidence>
<evidence type="ECO:0000313" key="3">
    <source>
        <dbReference type="EMBL" id="GFS60701.1"/>
    </source>
</evidence>
<feature type="region of interest" description="Disordered" evidence="1">
    <location>
        <begin position="136"/>
        <end position="162"/>
    </location>
</feature>
<dbReference type="AlphaFoldDB" id="A0A8X6IUM1"/>
<reference evidence="3" key="1">
    <citation type="submission" date="2020-08" db="EMBL/GenBank/DDBJ databases">
        <title>Multicomponent nature underlies the extraordinary mechanical properties of spider dragline silk.</title>
        <authorList>
            <person name="Kono N."/>
            <person name="Nakamura H."/>
            <person name="Mori M."/>
            <person name="Yoshida Y."/>
            <person name="Ohtoshi R."/>
            <person name="Malay A.D."/>
            <person name="Moran D.A.P."/>
            <person name="Tomita M."/>
            <person name="Numata K."/>
            <person name="Arakawa K."/>
        </authorList>
    </citation>
    <scope>NUCLEOTIDE SEQUENCE</scope>
</reference>
<feature type="compositionally biased region" description="Polar residues" evidence="1">
    <location>
        <begin position="140"/>
        <end position="162"/>
    </location>
</feature>
<evidence type="ECO:0000256" key="1">
    <source>
        <dbReference type="SAM" id="MobiDB-lite"/>
    </source>
</evidence>